<dbReference type="Pfam" id="PF07889">
    <property type="entry name" value="DUF1664"/>
    <property type="match status" value="1"/>
</dbReference>
<accession>A0AAW1S4W7</accession>
<evidence type="ECO:0000313" key="4">
    <source>
        <dbReference type="Proteomes" id="UP001445335"/>
    </source>
</evidence>
<feature type="domain" description="DUF1664" evidence="2">
    <location>
        <begin position="96"/>
        <end position="209"/>
    </location>
</feature>
<gene>
    <name evidence="3" type="ORF">WJX81_005840</name>
</gene>
<evidence type="ECO:0000313" key="3">
    <source>
        <dbReference type="EMBL" id="KAK9840804.1"/>
    </source>
</evidence>
<evidence type="ECO:0000259" key="2">
    <source>
        <dbReference type="Pfam" id="PF07889"/>
    </source>
</evidence>
<evidence type="ECO:0000256" key="1">
    <source>
        <dbReference type="SAM" id="MobiDB-lite"/>
    </source>
</evidence>
<keyword evidence="4" id="KW-1185">Reference proteome</keyword>
<reference evidence="3 4" key="1">
    <citation type="journal article" date="2024" name="Nat. Commun.">
        <title>Phylogenomics reveals the evolutionary origins of lichenization in chlorophyte algae.</title>
        <authorList>
            <person name="Puginier C."/>
            <person name="Libourel C."/>
            <person name="Otte J."/>
            <person name="Skaloud P."/>
            <person name="Haon M."/>
            <person name="Grisel S."/>
            <person name="Petersen M."/>
            <person name="Berrin J.G."/>
            <person name="Delaux P.M."/>
            <person name="Dal Grande F."/>
            <person name="Keller J."/>
        </authorList>
    </citation>
    <scope>NUCLEOTIDE SEQUENCE [LARGE SCALE GENOMIC DNA]</scope>
    <source>
        <strain evidence="3 4">SAG 245.80</strain>
    </source>
</reference>
<dbReference type="InterPro" id="IPR012458">
    <property type="entry name" value="DUF1664"/>
</dbReference>
<dbReference type="EMBL" id="JALJOU010000012">
    <property type="protein sequence ID" value="KAK9840804.1"/>
    <property type="molecule type" value="Genomic_DNA"/>
</dbReference>
<proteinExistence type="predicted"/>
<dbReference type="PANTHER" id="PTHR46667">
    <property type="entry name" value="OS05G0182700 PROTEIN"/>
    <property type="match status" value="1"/>
</dbReference>
<feature type="region of interest" description="Disordered" evidence="1">
    <location>
        <begin position="301"/>
        <end position="320"/>
    </location>
</feature>
<name>A0AAW1S4W7_9CHLO</name>
<dbReference type="Proteomes" id="UP001445335">
    <property type="component" value="Unassembled WGS sequence"/>
</dbReference>
<organism evidence="3 4">
    <name type="scientific">Elliptochloris bilobata</name>
    <dbReference type="NCBI Taxonomy" id="381761"/>
    <lineage>
        <taxon>Eukaryota</taxon>
        <taxon>Viridiplantae</taxon>
        <taxon>Chlorophyta</taxon>
        <taxon>core chlorophytes</taxon>
        <taxon>Trebouxiophyceae</taxon>
        <taxon>Trebouxiophyceae incertae sedis</taxon>
        <taxon>Elliptochloris clade</taxon>
        <taxon>Elliptochloris</taxon>
    </lineage>
</organism>
<dbReference type="PANTHER" id="PTHR46667:SF6">
    <property type="entry name" value="OS01G0185100 PROTEIN"/>
    <property type="match status" value="1"/>
</dbReference>
<dbReference type="AlphaFoldDB" id="A0AAW1S4W7"/>
<comment type="caution">
    <text evidence="3">The sequence shown here is derived from an EMBL/GenBank/DDBJ whole genome shotgun (WGS) entry which is preliminary data.</text>
</comment>
<protein>
    <recommendedName>
        <fullName evidence="2">DUF1664 domain-containing protein</fullName>
    </recommendedName>
</protein>
<sequence length="340" mass="34867">MRGGTVLGTLLGAGGATAYYNGVDVTGTVRNILLSPSSGNFPAWQQRAGGAGSGKELDSLYKLVEQLARDVQRQQGVTISMSHSRTGGTVVLYSLAAGGTLIIYLRFFCGWRLGDLMYVTRASLSRSLTSVTSGVEGLTQRLAGVKAYLQQQVEHLRAKQDATILAQEELKEAVGRVGSDVDDTRARVSEVHNCVRELEGNLEDISLNQQYANDGIYLLCRVVGDLMKGAGHRAASAVELDQYLRRPRSIGGRVQGLEGLLGESSAAATGRVAADGAGRIALAAARSQPCLPPFCGNGGGGSSAGSGGGGGSGGGSGGSLFGGNGGGVDTLAHLGRAPTA</sequence>